<evidence type="ECO:0000256" key="1">
    <source>
        <dbReference type="ARBA" id="ARBA00004202"/>
    </source>
</evidence>
<comment type="caution">
    <text evidence="9">The sequence shown here is derived from an EMBL/GenBank/DDBJ whole genome shotgun (WGS) entry which is preliminary data.</text>
</comment>
<evidence type="ECO:0000259" key="8">
    <source>
        <dbReference type="Pfam" id="PF00005"/>
    </source>
</evidence>
<evidence type="ECO:0000256" key="2">
    <source>
        <dbReference type="ARBA" id="ARBA00005417"/>
    </source>
</evidence>
<feature type="region of interest" description="Disordered" evidence="7">
    <location>
        <begin position="1"/>
        <end position="29"/>
    </location>
</feature>
<evidence type="ECO:0000256" key="7">
    <source>
        <dbReference type="SAM" id="MobiDB-lite"/>
    </source>
</evidence>
<sequence length="239" mass="24978">MTGNAHPERTATEPPASGSPEAAEQRSPAPLVTACGLSLKGPRGWVYRDVDLSLTEGGLAVVSGEAGTGRTCLLLTLAGRMRPTSGEVTVAGQAAAATIQRVAAIGETEGVNDLDDALTVTEHVFERRHLRAGLLPRRPARRDEEVAAALAPVGLALDPGTPTGDLGPRDRHLLGAALALMDRPRLLVLDDIDRGMRGDHQREMWESLRALTERAGVTIVAGCVDAAPASGLADLEVVL</sequence>
<comment type="subcellular location">
    <subcellularLocation>
        <location evidence="1">Cell membrane</location>
        <topology evidence="1">Peripheral membrane protein</topology>
    </subcellularLocation>
</comment>
<evidence type="ECO:0000256" key="6">
    <source>
        <dbReference type="ARBA" id="ARBA00023251"/>
    </source>
</evidence>
<keyword evidence="6" id="KW-0046">Antibiotic resistance</keyword>
<dbReference type="Gene3D" id="3.40.50.300">
    <property type="entry name" value="P-loop containing nucleotide triphosphate hydrolases"/>
    <property type="match status" value="1"/>
</dbReference>
<dbReference type="GO" id="GO:0005524">
    <property type="term" value="F:ATP binding"/>
    <property type="evidence" value="ECO:0007669"/>
    <property type="project" value="UniProtKB-KW"/>
</dbReference>
<name>A0ABP8UTN1_9ACTN</name>
<dbReference type="InterPro" id="IPR027417">
    <property type="entry name" value="P-loop_NTPase"/>
</dbReference>
<gene>
    <name evidence="9" type="ORF">GCM10023196_100100</name>
</gene>
<dbReference type="EMBL" id="BAABHK010000026">
    <property type="protein sequence ID" value="GAA4639243.1"/>
    <property type="molecule type" value="Genomic_DNA"/>
</dbReference>
<feature type="domain" description="ABC transporter" evidence="8">
    <location>
        <begin position="48"/>
        <end position="191"/>
    </location>
</feature>
<dbReference type="SUPFAM" id="SSF52540">
    <property type="entry name" value="P-loop containing nucleoside triphosphate hydrolases"/>
    <property type="match status" value="1"/>
</dbReference>
<keyword evidence="3" id="KW-0813">Transport</keyword>
<dbReference type="RefSeq" id="WP_345442762.1">
    <property type="nucleotide sequence ID" value="NZ_BAABHK010000026.1"/>
</dbReference>
<proteinExistence type="inferred from homology"/>
<keyword evidence="10" id="KW-1185">Reference proteome</keyword>
<protein>
    <submittedName>
        <fullName evidence="9">ATP-binding cassette domain-containing protein</fullName>
    </submittedName>
</protein>
<dbReference type="InterPro" id="IPR003439">
    <property type="entry name" value="ABC_transporter-like_ATP-bd"/>
</dbReference>
<evidence type="ECO:0000256" key="4">
    <source>
        <dbReference type="ARBA" id="ARBA00022741"/>
    </source>
</evidence>
<keyword evidence="5 9" id="KW-0067">ATP-binding</keyword>
<reference evidence="10" key="1">
    <citation type="journal article" date="2019" name="Int. J. Syst. Evol. Microbiol.">
        <title>The Global Catalogue of Microorganisms (GCM) 10K type strain sequencing project: providing services to taxonomists for standard genome sequencing and annotation.</title>
        <authorList>
            <consortium name="The Broad Institute Genomics Platform"/>
            <consortium name="The Broad Institute Genome Sequencing Center for Infectious Disease"/>
            <person name="Wu L."/>
            <person name="Ma J."/>
        </authorList>
    </citation>
    <scope>NUCLEOTIDE SEQUENCE [LARGE SCALE GENOMIC DNA]</scope>
    <source>
        <strain evidence="10">JCM 17939</strain>
    </source>
</reference>
<dbReference type="InterPro" id="IPR050763">
    <property type="entry name" value="ABC_transporter_ATP-binding"/>
</dbReference>
<organism evidence="9 10">
    <name type="scientific">Actinoallomurus vinaceus</name>
    <dbReference type="NCBI Taxonomy" id="1080074"/>
    <lineage>
        <taxon>Bacteria</taxon>
        <taxon>Bacillati</taxon>
        <taxon>Actinomycetota</taxon>
        <taxon>Actinomycetes</taxon>
        <taxon>Streptosporangiales</taxon>
        <taxon>Thermomonosporaceae</taxon>
        <taxon>Actinoallomurus</taxon>
    </lineage>
</organism>
<comment type="similarity">
    <text evidence="2">Belongs to the ABC transporter superfamily.</text>
</comment>
<dbReference type="PANTHER" id="PTHR42711:SF5">
    <property type="entry name" value="ABC TRANSPORTER ATP-BINDING PROTEIN NATA"/>
    <property type="match status" value="1"/>
</dbReference>
<dbReference type="PANTHER" id="PTHR42711">
    <property type="entry name" value="ABC TRANSPORTER ATP-BINDING PROTEIN"/>
    <property type="match status" value="1"/>
</dbReference>
<evidence type="ECO:0000256" key="5">
    <source>
        <dbReference type="ARBA" id="ARBA00022840"/>
    </source>
</evidence>
<keyword evidence="4" id="KW-0547">Nucleotide-binding</keyword>
<accession>A0ABP8UTN1</accession>
<evidence type="ECO:0000313" key="10">
    <source>
        <dbReference type="Proteomes" id="UP001501442"/>
    </source>
</evidence>
<evidence type="ECO:0000313" key="9">
    <source>
        <dbReference type="EMBL" id="GAA4639243.1"/>
    </source>
</evidence>
<dbReference type="Pfam" id="PF00005">
    <property type="entry name" value="ABC_tran"/>
    <property type="match status" value="1"/>
</dbReference>
<feature type="compositionally biased region" description="Basic and acidic residues" evidence="7">
    <location>
        <begin position="1"/>
        <end position="11"/>
    </location>
</feature>
<evidence type="ECO:0000256" key="3">
    <source>
        <dbReference type="ARBA" id="ARBA00022448"/>
    </source>
</evidence>
<dbReference type="Proteomes" id="UP001501442">
    <property type="component" value="Unassembled WGS sequence"/>
</dbReference>